<evidence type="ECO:0000313" key="2">
    <source>
        <dbReference type="Proteomes" id="UP001054252"/>
    </source>
</evidence>
<comment type="caution">
    <text evidence="1">The sequence shown here is derived from an EMBL/GenBank/DDBJ whole genome shotgun (WGS) entry which is preliminary data.</text>
</comment>
<sequence length="86" mass="9462">MLISLGLSCSTSCICADSSSVGCSLLEYHSLISFKNRTLGPCQVTNASKSYFQGTVFCLRLSEISQWTLAGVALRDFQWSWTPWTA</sequence>
<name>A0AAV5II06_9ROSI</name>
<dbReference type="EMBL" id="BPVZ01000017">
    <property type="protein sequence ID" value="GKV01562.1"/>
    <property type="molecule type" value="Genomic_DNA"/>
</dbReference>
<organism evidence="1 2">
    <name type="scientific">Rubroshorea leprosula</name>
    <dbReference type="NCBI Taxonomy" id="152421"/>
    <lineage>
        <taxon>Eukaryota</taxon>
        <taxon>Viridiplantae</taxon>
        <taxon>Streptophyta</taxon>
        <taxon>Embryophyta</taxon>
        <taxon>Tracheophyta</taxon>
        <taxon>Spermatophyta</taxon>
        <taxon>Magnoliopsida</taxon>
        <taxon>eudicotyledons</taxon>
        <taxon>Gunneridae</taxon>
        <taxon>Pentapetalae</taxon>
        <taxon>rosids</taxon>
        <taxon>malvids</taxon>
        <taxon>Malvales</taxon>
        <taxon>Dipterocarpaceae</taxon>
        <taxon>Rubroshorea</taxon>
    </lineage>
</organism>
<evidence type="ECO:0008006" key="3">
    <source>
        <dbReference type="Google" id="ProtNLM"/>
    </source>
</evidence>
<keyword evidence="2" id="KW-1185">Reference proteome</keyword>
<gene>
    <name evidence="1" type="ORF">SLEP1_g14109</name>
</gene>
<reference evidence="1 2" key="1">
    <citation type="journal article" date="2021" name="Commun. Biol.">
        <title>The genome of Shorea leprosula (Dipterocarpaceae) highlights the ecological relevance of drought in aseasonal tropical rainforests.</title>
        <authorList>
            <person name="Ng K.K.S."/>
            <person name="Kobayashi M.J."/>
            <person name="Fawcett J.A."/>
            <person name="Hatakeyama M."/>
            <person name="Paape T."/>
            <person name="Ng C.H."/>
            <person name="Ang C.C."/>
            <person name="Tnah L.H."/>
            <person name="Lee C.T."/>
            <person name="Nishiyama T."/>
            <person name="Sese J."/>
            <person name="O'Brien M.J."/>
            <person name="Copetti D."/>
            <person name="Mohd Noor M.I."/>
            <person name="Ong R.C."/>
            <person name="Putra M."/>
            <person name="Sireger I.Z."/>
            <person name="Indrioko S."/>
            <person name="Kosugi Y."/>
            <person name="Izuno A."/>
            <person name="Isagi Y."/>
            <person name="Lee S.L."/>
            <person name="Shimizu K.K."/>
        </authorList>
    </citation>
    <scope>NUCLEOTIDE SEQUENCE [LARGE SCALE GENOMIC DNA]</scope>
    <source>
        <strain evidence="1">214</strain>
    </source>
</reference>
<dbReference type="Proteomes" id="UP001054252">
    <property type="component" value="Unassembled WGS sequence"/>
</dbReference>
<proteinExistence type="predicted"/>
<dbReference type="AlphaFoldDB" id="A0AAV5II06"/>
<protein>
    <recommendedName>
        <fullName evidence="3">Secreted protein</fullName>
    </recommendedName>
</protein>
<evidence type="ECO:0000313" key="1">
    <source>
        <dbReference type="EMBL" id="GKV01562.1"/>
    </source>
</evidence>
<accession>A0AAV5II06</accession>